<keyword evidence="7" id="KW-0408">Iron</keyword>
<dbReference type="InterPro" id="IPR054582">
    <property type="entry name" value="DmmA-like_N"/>
</dbReference>
<dbReference type="PANTHER" id="PTHR47354">
    <property type="entry name" value="NADH OXIDOREDUCTASE HCR"/>
    <property type="match status" value="1"/>
</dbReference>
<dbReference type="Gene3D" id="2.40.30.10">
    <property type="entry name" value="Translation factors"/>
    <property type="match status" value="1"/>
</dbReference>
<evidence type="ECO:0000256" key="3">
    <source>
        <dbReference type="ARBA" id="ARBA00022643"/>
    </source>
</evidence>
<dbReference type="InterPro" id="IPR050415">
    <property type="entry name" value="MRET"/>
</dbReference>
<dbReference type="PRINTS" id="PR00409">
    <property type="entry name" value="PHDIOXRDTASE"/>
</dbReference>
<evidence type="ECO:0000256" key="5">
    <source>
        <dbReference type="ARBA" id="ARBA00022723"/>
    </source>
</evidence>
<dbReference type="SUPFAM" id="SSF63380">
    <property type="entry name" value="Riboflavin synthase domain-like"/>
    <property type="match status" value="1"/>
</dbReference>
<keyword evidence="2" id="KW-0285">Flavoprotein</keyword>
<dbReference type="InterPro" id="IPR036010">
    <property type="entry name" value="2Fe-2S_ferredoxin-like_sf"/>
</dbReference>
<dbReference type="CDD" id="cd00207">
    <property type="entry name" value="fer2"/>
    <property type="match status" value="1"/>
</dbReference>
<dbReference type="SUPFAM" id="SSF52343">
    <property type="entry name" value="Ferredoxin reductase-like, C-terminal NADP-linked domain"/>
    <property type="match status" value="1"/>
</dbReference>
<dbReference type="AlphaFoldDB" id="A0AAW9C363"/>
<dbReference type="GO" id="GO:0046872">
    <property type="term" value="F:metal ion binding"/>
    <property type="evidence" value="ECO:0007669"/>
    <property type="project" value="UniProtKB-KW"/>
</dbReference>
<keyword evidence="6 11" id="KW-0560">Oxidoreductase</keyword>
<dbReference type="EC" id="1.-.-.-" evidence="11"/>
<evidence type="ECO:0000313" key="12">
    <source>
        <dbReference type="Proteomes" id="UP001276300"/>
    </source>
</evidence>
<feature type="domain" description="2Fe-2S ferredoxin-type" evidence="9">
    <location>
        <begin position="232"/>
        <end position="302"/>
    </location>
</feature>
<proteinExistence type="predicted"/>
<dbReference type="Pfam" id="PF22290">
    <property type="entry name" value="DmmA-like_N"/>
    <property type="match status" value="1"/>
</dbReference>
<dbReference type="PROSITE" id="PS00197">
    <property type="entry name" value="2FE2S_FER_1"/>
    <property type="match status" value="1"/>
</dbReference>
<dbReference type="InterPro" id="IPR039261">
    <property type="entry name" value="FNR_nucleotide-bd"/>
</dbReference>
<accession>A0AAW9C363</accession>
<evidence type="ECO:0000313" key="11">
    <source>
        <dbReference type="EMBL" id="MDW3776561.1"/>
    </source>
</evidence>
<organism evidence="11 12">
    <name type="scientific">Kluyvera cryocrescens</name>
    <name type="common">Kluyvera citrophila</name>
    <dbReference type="NCBI Taxonomy" id="580"/>
    <lineage>
        <taxon>Bacteria</taxon>
        <taxon>Pseudomonadati</taxon>
        <taxon>Pseudomonadota</taxon>
        <taxon>Gammaproteobacteria</taxon>
        <taxon>Enterobacterales</taxon>
        <taxon>Enterobacteriaceae</taxon>
        <taxon>Kluyvera</taxon>
    </lineage>
</organism>
<protein>
    <submittedName>
        <fullName evidence="11">PDR/VanB family oxidoreductase</fullName>
        <ecNumber evidence="11">1.-.-.-</ecNumber>
    </submittedName>
</protein>
<reference evidence="11" key="1">
    <citation type="journal article" date="2023" name="J Glob Antimicrob Resist">
        <title>Emergence of NDM-1 and KPC-3 carbapenemases in Kluyvera cryocrescens: Investigating genetic heterogeneity and acquisition routes of blaNDM-1 in Enterobacterales species in Portugal.</title>
        <authorList>
            <person name="Loiodice M."/>
            <person name="Ribeiro M."/>
            <person name="Peixe L."/>
            <person name="Novais A."/>
        </authorList>
    </citation>
    <scope>NUCLEOTIDE SEQUENCE</scope>
    <source>
        <strain evidence="11">K629</strain>
    </source>
</reference>
<dbReference type="Proteomes" id="UP001276300">
    <property type="component" value="Unassembled WGS sequence"/>
</dbReference>
<evidence type="ECO:0000256" key="2">
    <source>
        <dbReference type="ARBA" id="ARBA00022630"/>
    </source>
</evidence>
<evidence type="ECO:0000256" key="8">
    <source>
        <dbReference type="ARBA" id="ARBA00023014"/>
    </source>
</evidence>
<dbReference type="InterPro" id="IPR001041">
    <property type="entry name" value="2Fe-2S_ferredoxin-type"/>
</dbReference>
<feature type="domain" description="Dimethylamine monooxygenase subunit DmmA-like N-terminal" evidence="10">
    <location>
        <begin position="94"/>
        <end position="207"/>
    </location>
</feature>
<keyword evidence="3" id="KW-0288">FMN</keyword>
<dbReference type="EMBL" id="JAUEQX010000006">
    <property type="protein sequence ID" value="MDW3776561.1"/>
    <property type="molecule type" value="Genomic_DNA"/>
</dbReference>
<gene>
    <name evidence="11" type="ORF">QWU01_07015</name>
</gene>
<dbReference type="SUPFAM" id="SSF54292">
    <property type="entry name" value="2Fe-2S ferredoxin-like"/>
    <property type="match status" value="1"/>
</dbReference>
<dbReference type="Pfam" id="PF00111">
    <property type="entry name" value="Fer2"/>
    <property type="match status" value="1"/>
</dbReference>
<dbReference type="RefSeq" id="WP_318242389.1">
    <property type="nucleotide sequence ID" value="NZ_JAUEQX010000006.1"/>
</dbReference>
<dbReference type="GO" id="GO:0051537">
    <property type="term" value="F:2 iron, 2 sulfur cluster binding"/>
    <property type="evidence" value="ECO:0007669"/>
    <property type="project" value="UniProtKB-KW"/>
</dbReference>
<dbReference type="InterPro" id="IPR017938">
    <property type="entry name" value="Riboflavin_synthase-like_b-brl"/>
</dbReference>
<keyword evidence="5" id="KW-0479">Metal-binding</keyword>
<evidence type="ECO:0000256" key="4">
    <source>
        <dbReference type="ARBA" id="ARBA00022714"/>
    </source>
</evidence>
<keyword evidence="4" id="KW-0001">2Fe-2S</keyword>
<comment type="cofactor">
    <cofactor evidence="1">
        <name>FMN</name>
        <dbReference type="ChEBI" id="CHEBI:58210"/>
    </cofactor>
</comment>
<evidence type="ECO:0000259" key="10">
    <source>
        <dbReference type="Pfam" id="PF22290"/>
    </source>
</evidence>
<evidence type="ECO:0000256" key="6">
    <source>
        <dbReference type="ARBA" id="ARBA00023002"/>
    </source>
</evidence>
<sequence length="310" mass="33444">MLTLQVVRRELRGEVVLLTLAHADGRALPEFTAGAHIDLHLSDDLLRPYSLCSSPQERHFYQLGVLKDSQSQGGSLAVHALREGDAIAVSEPRNLFALDEKARHSLLIGGGIGITPMLAMAAELLAAGRTFSLHYCAKTRDQAAFLPQLEASAYASQVHLHCSDEQRINLDAVLCDVPEGTHVYVCGPARLMDAVHERALAQGYDPEWIHQECFSAEVETGGQPFEVVAAASGITVQVAANQTIVEALALAGLKVCVSCKQGICGSCLTDVLEGEPDHRDHYLTDDEKADGDQILLCCSRAKSARLIIDL</sequence>
<name>A0AAW9C363_KLUCR</name>
<evidence type="ECO:0000256" key="1">
    <source>
        <dbReference type="ARBA" id="ARBA00001917"/>
    </source>
</evidence>
<dbReference type="CDD" id="cd06185">
    <property type="entry name" value="PDR_like"/>
    <property type="match status" value="1"/>
</dbReference>
<dbReference type="PANTHER" id="PTHR47354:SF1">
    <property type="entry name" value="CARNITINE MONOOXYGENASE REDUCTASE SUBUNIT"/>
    <property type="match status" value="1"/>
</dbReference>
<dbReference type="InterPro" id="IPR012675">
    <property type="entry name" value="Beta-grasp_dom_sf"/>
</dbReference>
<evidence type="ECO:0000256" key="7">
    <source>
        <dbReference type="ARBA" id="ARBA00023004"/>
    </source>
</evidence>
<dbReference type="InterPro" id="IPR006058">
    <property type="entry name" value="2Fe2S_fd_BS"/>
</dbReference>
<dbReference type="Gene3D" id="3.10.20.30">
    <property type="match status" value="1"/>
</dbReference>
<evidence type="ECO:0000259" key="9">
    <source>
        <dbReference type="Pfam" id="PF00111"/>
    </source>
</evidence>
<keyword evidence="8" id="KW-0411">Iron-sulfur</keyword>
<dbReference type="Gene3D" id="3.40.50.80">
    <property type="entry name" value="Nucleotide-binding domain of ferredoxin-NADP reductase (FNR) module"/>
    <property type="match status" value="1"/>
</dbReference>
<dbReference type="GO" id="GO:0016491">
    <property type="term" value="F:oxidoreductase activity"/>
    <property type="evidence" value="ECO:0007669"/>
    <property type="project" value="UniProtKB-KW"/>
</dbReference>
<comment type="caution">
    <text evidence="11">The sequence shown here is derived from an EMBL/GenBank/DDBJ whole genome shotgun (WGS) entry which is preliminary data.</text>
</comment>